<dbReference type="EMBL" id="DWZD01000040">
    <property type="protein sequence ID" value="HJA79168.1"/>
    <property type="molecule type" value="Genomic_DNA"/>
</dbReference>
<feature type="signal peptide" evidence="3">
    <location>
        <begin position="1"/>
        <end position="40"/>
    </location>
</feature>
<feature type="region of interest" description="Disordered" evidence="2">
    <location>
        <begin position="70"/>
        <end position="89"/>
    </location>
</feature>
<gene>
    <name evidence="5" type="ORF">H9784_06335</name>
</gene>
<evidence type="ECO:0000313" key="5">
    <source>
        <dbReference type="EMBL" id="HJA79168.1"/>
    </source>
</evidence>
<keyword evidence="3" id="KW-0732">Signal</keyword>
<organism evidence="5 6">
    <name type="scientific">Candidatus Desulfovibrio intestinavium</name>
    <dbReference type="NCBI Taxonomy" id="2838534"/>
    <lineage>
        <taxon>Bacteria</taxon>
        <taxon>Pseudomonadati</taxon>
        <taxon>Thermodesulfobacteriota</taxon>
        <taxon>Desulfovibrionia</taxon>
        <taxon>Desulfovibrionales</taxon>
        <taxon>Desulfovibrionaceae</taxon>
        <taxon>Desulfovibrio</taxon>
    </lineage>
</organism>
<comment type="caution">
    <text evidence="5">The sequence shown here is derived from an EMBL/GenBank/DDBJ whole genome shotgun (WGS) entry which is preliminary data.</text>
</comment>
<evidence type="ECO:0000313" key="6">
    <source>
        <dbReference type="Proteomes" id="UP000823821"/>
    </source>
</evidence>
<name>A0A9D2KQN5_9BACT</name>
<reference evidence="5" key="1">
    <citation type="journal article" date="2021" name="PeerJ">
        <title>Extensive microbial diversity within the chicken gut microbiome revealed by metagenomics and culture.</title>
        <authorList>
            <person name="Gilroy R."/>
            <person name="Ravi A."/>
            <person name="Getino M."/>
            <person name="Pursley I."/>
            <person name="Horton D.L."/>
            <person name="Alikhan N.F."/>
            <person name="Baker D."/>
            <person name="Gharbi K."/>
            <person name="Hall N."/>
            <person name="Watson M."/>
            <person name="Adriaenssens E.M."/>
            <person name="Foster-Nyarko E."/>
            <person name="Jarju S."/>
            <person name="Secka A."/>
            <person name="Antonio M."/>
            <person name="Oren A."/>
            <person name="Chaudhuri R.R."/>
            <person name="La Ragione R."/>
            <person name="Hildebrand F."/>
            <person name="Pallen M.J."/>
        </authorList>
    </citation>
    <scope>NUCLEOTIDE SEQUENCE</scope>
    <source>
        <strain evidence="5">5032</strain>
    </source>
</reference>
<dbReference type="Proteomes" id="UP000823821">
    <property type="component" value="Unassembled WGS sequence"/>
</dbReference>
<evidence type="ECO:0000256" key="3">
    <source>
        <dbReference type="SAM" id="SignalP"/>
    </source>
</evidence>
<feature type="domain" description="DUF4139" evidence="4">
    <location>
        <begin position="275"/>
        <end position="574"/>
    </location>
</feature>
<evidence type="ECO:0000256" key="2">
    <source>
        <dbReference type="SAM" id="MobiDB-lite"/>
    </source>
</evidence>
<evidence type="ECO:0000259" key="4">
    <source>
        <dbReference type="Pfam" id="PF13598"/>
    </source>
</evidence>
<dbReference type="PANTHER" id="PTHR31005">
    <property type="entry name" value="DUF4139 DOMAIN-CONTAINING PROTEIN"/>
    <property type="match status" value="1"/>
</dbReference>
<dbReference type="InterPro" id="IPR011935">
    <property type="entry name" value="CHP02231"/>
</dbReference>
<dbReference type="PANTHER" id="PTHR31005:SF8">
    <property type="entry name" value="DUF4139 DOMAIN-CONTAINING PROTEIN"/>
    <property type="match status" value="1"/>
</dbReference>
<dbReference type="InterPro" id="IPR037291">
    <property type="entry name" value="DUF4139"/>
</dbReference>
<dbReference type="Pfam" id="PF13598">
    <property type="entry name" value="DUF4139"/>
    <property type="match status" value="1"/>
</dbReference>
<feature type="coiled-coil region" evidence="1">
    <location>
        <begin position="178"/>
        <end position="245"/>
    </location>
</feature>
<proteinExistence type="predicted"/>
<keyword evidence="1" id="KW-0175">Coiled coil</keyword>
<accession>A0A9D2KQN5</accession>
<protein>
    <submittedName>
        <fullName evidence="5">DUF4139 domain-containing protein</fullName>
    </submittedName>
</protein>
<feature type="chain" id="PRO_5038350327" evidence="3">
    <location>
        <begin position="41"/>
        <end position="584"/>
    </location>
</feature>
<sequence>MHNINLNTSPGRTARRTRAALPLAALALCGLLTGGPVAPAAAAPEVSPEVATMPTGASTFPRGEERAALPAGTTAVPKKDAERFSGTPVSPKYTERVEREMAGIFDQPRTVELFSNGARISVVADDLLAEIRDNQPVLSLILPESATDVSPSVEGGRILRWMLTPVASEPQGEVGAQRRQLLERADELEGRIAALNARMDLHRQLPDGSSSEAVEALAALAGKTVPDLMAERQKLMRDLEQIQKLLKVMPAPSGQGKRLQIVLAEFPGKPVRVACTYTLYNCGWLPRYSLNARPDEGKVDIVMSAEIQQYSGMDWDKTRLLLFSRPLGILHPSDLPDWVIDAAPQPLVLGSNAAPMTAIMQARAKSAADQAEISAAGPQPVENGAYMRWELPTASLPQGTSVLCVAREEWDAPLRWLARPHAADSRVWMFADHTFTDRPAWPDGITECRIDGQHAGRGTFHAEGGKVRLFFGVDPRVTVRVTDESRKKNEGGIINARRVWRWNWRYTLHNERPNAIEVRLERPQPRPVDERVSVKVNGTPAPATDQAEHVLYWNVKVPARGSADVRQAVELSAPADLPLAPVAP</sequence>
<evidence type="ECO:0000256" key="1">
    <source>
        <dbReference type="SAM" id="Coils"/>
    </source>
</evidence>
<dbReference type="AlphaFoldDB" id="A0A9D2KQN5"/>
<reference evidence="5" key="2">
    <citation type="submission" date="2021-04" db="EMBL/GenBank/DDBJ databases">
        <authorList>
            <person name="Gilroy R."/>
        </authorList>
    </citation>
    <scope>NUCLEOTIDE SEQUENCE</scope>
    <source>
        <strain evidence="5">5032</strain>
    </source>
</reference>